<dbReference type="RefSeq" id="WP_148404871.1">
    <property type="nucleotide sequence ID" value="NZ_VSKK01000004.1"/>
</dbReference>
<dbReference type="InterPro" id="IPR036102">
    <property type="entry name" value="OsmC/Ohrsf"/>
</dbReference>
<gene>
    <name evidence="1" type="ORF">ES674_13540</name>
</gene>
<dbReference type="NCBIfam" id="TIGR03562">
    <property type="entry name" value="osmo_induc_OsmC"/>
    <property type="match status" value="1"/>
</dbReference>
<name>A0A5D0R2U2_9FLAO</name>
<dbReference type="InterPro" id="IPR003718">
    <property type="entry name" value="OsmC/Ohr_fam"/>
</dbReference>
<dbReference type="OrthoDB" id="9807532at2"/>
<dbReference type="AlphaFoldDB" id="A0A5D0R2U2"/>
<reference evidence="1 2" key="1">
    <citation type="submission" date="2019-08" db="EMBL/GenBank/DDBJ databases">
        <title>Genomes of Antarctic Bizionia species.</title>
        <authorList>
            <person name="Bowman J.P."/>
        </authorList>
    </citation>
    <scope>NUCLEOTIDE SEQUENCE [LARGE SCALE GENOMIC DNA]</scope>
    <source>
        <strain evidence="1 2">ADA-4</strain>
    </source>
</reference>
<dbReference type="GO" id="GO:0006979">
    <property type="term" value="P:response to oxidative stress"/>
    <property type="evidence" value="ECO:0007669"/>
    <property type="project" value="InterPro"/>
</dbReference>
<dbReference type="SUPFAM" id="SSF82784">
    <property type="entry name" value="OsmC-like"/>
    <property type="match status" value="1"/>
</dbReference>
<dbReference type="InterPro" id="IPR019904">
    <property type="entry name" value="Peroxiredoxin_OsmC"/>
</dbReference>
<evidence type="ECO:0000313" key="1">
    <source>
        <dbReference type="EMBL" id="TYB75842.1"/>
    </source>
</evidence>
<proteinExistence type="predicted"/>
<dbReference type="EMBL" id="VSKK01000004">
    <property type="protein sequence ID" value="TYB75842.1"/>
    <property type="molecule type" value="Genomic_DNA"/>
</dbReference>
<dbReference type="PANTHER" id="PTHR42830:SF1">
    <property type="entry name" value="OSMOTICALLY INDUCIBLE FAMILY PROTEIN"/>
    <property type="match status" value="1"/>
</dbReference>
<dbReference type="Proteomes" id="UP000323720">
    <property type="component" value="Unassembled WGS sequence"/>
</dbReference>
<dbReference type="Pfam" id="PF02566">
    <property type="entry name" value="OsmC"/>
    <property type="match status" value="1"/>
</dbReference>
<dbReference type="InterPro" id="IPR015946">
    <property type="entry name" value="KH_dom-like_a/b"/>
</dbReference>
<dbReference type="PANTHER" id="PTHR42830">
    <property type="entry name" value="OSMOTICALLY INDUCIBLE FAMILY PROTEIN"/>
    <property type="match status" value="1"/>
</dbReference>
<comment type="caution">
    <text evidence="1">The sequence shown here is derived from an EMBL/GenBank/DDBJ whole genome shotgun (WGS) entry which is preliminary data.</text>
</comment>
<protein>
    <submittedName>
        <fullName evidence="1">OsmC family protein</fullName>
    </submittedName>
</protein>
<sequence length="140" mass="14853">MKRTANAVWSGNLKEGEGNITTQSGVLKDAQYCFNSRFGKGESTNPDELLAAAHSGCFAMALSMILGKEGFTADSLDVTSTISMDVDKLEITSSNLVLKAKIPNISQEKFMECAQAAKSGCPVSKALSIKINLDATLINS</sequence>
<dbReference type="Gene3D" id="3.30.300.20">
    <property type="match status" value="1"/>
</dbReference>
<dbReference type="InterPro" id="IPR052707">
    <property type="entry name" value="OsmC_Ohr_Peroxiredoxin"/>
</dbReference>
<evidence type="ECO:0000313" key="2">
    <source>
        <dbReference type="Proteomes" id="UP000323720"/>
    </source>
</evidence>
<organism evidence="1 2">
    <name type="scientific">Bizionia myxarmorum</name>
    <dbReference type="NCBI Taxonomy" id="291186"/>
    <lineage>
        <taxon>Bacteria</taxon>
        <taxon>Pseudomonadati</taxon>
        <taxon>Bacteroidota</taxon>
        <taxon>Flavobacteriia</taxon>
        <taxon>Flavobacteriales</taxon>
        <taxon>Flavobacteriaceae</taxon>
        <taxon>Bizionia</taxon>
    </lineage>
</organism>
<accession>A0A5D0R2U2</accession>
<dbReference type="GO" id="GO:0004601">
    <property type="term" value="F:peroxidase activity"/>
    <property type="evidence" value="ECO:0007669"/>
    <property type="project" value="InterPro"/>
</dbReference>
<keyword evidence="2" id="KW-1185">Reference proteome</keyword>